<dbReference type="GeneID" id="28770736"/>
<evidence type="ECO:0000313" key="2">
    <source>
        <dbReference type="EMBL" id="OAG05881.1"/>
    </source>
</evidence>
<dbReference type="AlphaFoldDB" id="A0A177CFA1"/>
<dbReference type="OrthoDB" id="5958943at2759"/>
<gene>
    <name evidence="2" type="ORF">CC84DRAFT_739660</name>
</gene>
<dbReference type="RefSeq" id="XP_018036246.1">
    <property type="nucleotide sequence ID" value="XM_018187250.1"/>
</dbReference>
<name>A0A177CFA1_9PLEO</name>
<dbReference type="Proteomes" id="UP000077069">
    <property type="component" value="Unassembled WGS sequence"/>
</dbReference>
<dbReference type="EMBL" id="KV441552">
    <property type="protein sequence ID" value="OAG05881.1"/>
    <property type="molecule type" value="Genomic_DNA"/>
</dbReference>
<evidence type="ECO:0000313" key="3">
    <source>
        <dbReference type="Proteomes" id="UP000077069"/>
    </source>
</evidence>
<organism evidence="2 3">
    <name type="scientific">Paraphaeosphaeria sporulosa</name>
    <dbReference type="NCBI Taxonomy" id="1460663"/>
    <lineage>
        <taxon>Eukaryota</taxon>
        <taxon>Fungi</taxon>
        <taxon>Dikarya</taxon>
        <taxon>Ascomycota</taxon>
        <taxon>Pezizomycotina</taxon>
        <taxon>Dothideomycetes</taxon>
        <taxon>Pleosporomycetidae</taxon>
        <taxon>Pleosporales</taxon>
        <taxon>Massarineae</taxon>
        <taxon>Didymosphaeriaceae</taxon>
        <taxon>Paraphaeosphaeria</taxon>
    </lineage>
</organism>
<evidence type="ECO:0000256" key="1">
    <source>
        <dbReference type="SAM" id="MobiDB-lite"/>
    </source>
</evidence>
<dbReference type="InParanoid" id="A0A177CFA1"/>
<evidence type="ECO:0008006" key="4">
    <source>
        <dbReference type="Google" id="ProtNLM"/>
    </source>
</evidence>
<dbReference type="STRING" id="1460663.A0A177CFA1"/>
<keyword evidence="3" id="KW-1185">Reference proteome</keyword>
<accession>A0A177CFA1</accession>
<reference evidence="2 3" key="1">
    <citation type="submission" date="2016-05" db="EMBL/GenBank/DDBJ databases">
        <title>Comparative analysis of secretome profiles of manganese(II)-oxidizing ascomycete fungi.</title>
        <authorList>
            <consortium name="DOE Joint Genome Institute"/>
            <person name="Zeiner C.A."/>
            <person name="Purvine S.O."/>
            <person name="Zink E.M."/>
            <person name="Wu S."/>
            <person name="Pasa-Tolic L."/>
            <person name="Chaput D.L."/>
            <person name="Haridas S."/>
            <person name="Grigoriev I.V."/>
            <person name="Santelli C.M."/>
            <person name="Hansel C.M."/>
        </authorList>
    </citation>
    <scope>NUCLEOTIDE SEQUENCE [LARGE SCALE GENOMIC DNA]</scope>
    <source>
        <strain evidence="2 3">AP3s5-JAC2a</strain>
    </source>
</reference>
<feature type="compositionally biased region" description="Low complexity" evidence="1">
    <location>
        <begin position="19"/>
        <end position="30"/>
    </location>
</feature>
<feature type="region of interest" description="Disordered" evidence="1">
    <location>
        <begin position="19"/>
        <end position="46"/>
    </location>
</feature>
<sequence length="453" mass="49998">MRRLDVEHRFEEAWMPMATTATGPPAASTSNVIENHSSSPPCRPSSPVEKVLDRAILAFTARWLPLGPGATEPDEIAATSWRSSRSDMVALLNQVSYRSVLSLYLFAQTPVPAGICEEEELSGITGPVCMHTALMHIQKLRQRCDPVKKGLLNITQTFLDLESRAYWAAVMWDTSDAMTSDMRTLLTSGLNGACSEPAWRLSKAFLVGSFGPATEEWCVNGAEVTDERASQIIGAASVCQTLMWKSITSVKEALREGVDEETVLWVWGSLQETMVIFKKSVQPPLSGCERRIHFLSQRNRFGWFQITLQYCIGVMVLVEALQVAKRSDLAQQLHEIRKQVEHDSFAILKFGTDNIYHMPTRGIAESDGDSTPATQSLKLSFIALYAFPHLVVTLAQLLGRVAVRKRHTGEVDSAAFAHLSSMVMDSLEQLPKSSRAARAAIRGLEATVGEAMD</sequence>
<protein>
    <recommendedName>
        <fullName evidence="4">Transcription factor domain-containing protein</fullName>
    </recommendedName>
</protein>
<proteinExistence type="predicted"/>